<comment type="caution">
    <text evidence="1">The sequence shown here is derived from an EMBL/GenBank/DDBJ whole genome shotgun (WGS) entry which is preliminary data.</text>
</comment>
<accession>A0ACC0B530</accession>
<keyword evidence="2" id="KW-1185">Reference proteome</keyword>
<proteinExistence type="predicted"/>
<evidence type="ECO:0000313" key="1">
    <source>
        <dbReference type="EMBL" id="KAI5667672.1"/>
    </source>
</evidence>
<gene>
    <name evidence="1" type="ORF">M9H77_17525</name>
</gene>
<dbReference type="EMBL" id="CM044704">
    <property type="protein sequence ID" value="KAI5667672.1"/>
    <property type="molecule type" value="Genomic_DNA"/>
</dbReference>
<organism evidence="1 2">
    <name type="scientific">Catharanthus roseus</name>
    <name type="common">Madagascar periwinkle</name>
    <name type="synonym">Vinca rosea</name>
    <dbReference type="NCBI Taxonomy" id="4058"/>
    <lineage>
        <taxon>Eukaryota</taxon>
        <taxon>Viridiplantae</taxon>
        <taxon>Streptophyta</taxon>
        <taxon>Embryophyta</taxon>
        <taxon>Tracheophyta</taxon>
        <taxon>Spermatophyta</taxon>
        <taxon>Magnoliopsida</taxon>
        <taxon>eudicotyledons</taxon>
        <taxon>Gunneridae</taxon>
        <taxon>Pentapetalae</taxon>
        <taxon>asterids</taxon>
        <taxon>lamiids</taxon>
        <taxon>Gentianales</taxon>
        <taxon>Apocynaceae</taxon>
        <taxon>Rauvolfioideae</taxon>
        <taxon>Vinceae</taxon>
        <taxon>Catharanthinae</taxon>
        <taxon>Catharanthus</taxon>
    </lineage>
</organism>
<evidence type="ECO:0000313" key="2">
    <source>
        <dbReference type="Proteomes" id="UP001060085"/>
    </source>
</evidence>
<reference evidence="2" key="1">
    <citation type="journal article" date="2023" name="Nat. Plants">
        <title>Single-cell RNA sequencing provides a high-resolution roadmap for understanding the multicellular compartmentation of specialized metabolism.</title>
        <authorList>
            <person name="Sun S."/>
            <person name="Shen X."/>
            <person name="Li Y."/>
            <person name="Li Y."/>
            <person name="Wang S."/>
            <person name="Li R."/>
            <person name="Zhang H."/>
            <person name="Shen G."/>
            <person name="Guo B."/>
            <person name="Wei J."/>
            <person name="Xu J."/>
            <person name="St-Pierre B."/>
            <person name="Chen S."/>
            <person name="Sun C."/>
        </authorList>
    </citation>
    <scope>NUCLEOTIDE SEQUENCE [LARGE SCALE GENOMIC DNA]</scope>
</reference>
<sequence length="763" mass="83428">MLFPKFAFLLVLFIASQKNVLADKKSYIVYLGGHSHHSTSIDLHAIRDSHVELLGSILESHEKANDAIFYSYKRHINGFAAVLEEEEAANISKHPDVVSVFPNKLRKLHTTHSWDFLLLEKNGVIHSSSLWKKAKFGEGTIIANLDTGVWPESKSFSDDGYDPVPSRWRGVCVNNTKKSVPCNRKLIGARYFNKGYLSDQNATLADDMYSARDHEGHGTHTLSTAAGNFVPGANIFGVGNGTAKGGSPRARVATYKVCWPDGCTDADIMQAFDFAIDDGVDVISLSVGGPPVTYYGDGIAIGAFHAVKNNIVVVASAGNSGPIAGSVSNVAPWIITVGASTLDRKFQSILELQNGLKLQGESLSKKIGEKKYYPLLFAGRARNVHSTFLNASLCEKNSLDPEKVKGRILVCLRGDNARLEKGMVAFQAGAVGMVLCNDEADGYSLNADPHFLPAVHISYQDSLSLYKYMNSTSHPMGYITPPVSKFNEKPSPYMASFSSRGPNTVTPDILKPDITAPGVSILASYAEDVSPTDLDFDHRRTAFNLESGTSMSCPHVSGVVGLLKTLHPDWSPAAIRSAIMTTARTRDNTIHPLRDETYHKTNPFGYGAGHIRPNRAMDPGLVYDLTLEDHLNFFCAIGYNQSWIRQFSGRPYQCPDDFTIHNFNYPSITIGNLLGKATVTRKLKNVGTPSTYSARIREPAGVSIKVEPEILSFGEIGEEKSFKLTLEGKIGKRAAYEFGELRWSDGHHYVKSPIVVGSGKKKS</sequence>
<name>A0ACC0B530_CATRO</name>
<dbReference type="Proteomes" id="UP001060085">
    <property type="component" value="Linkage Group LG04"/>
</dbReference>
<protein>
    <submittedName>
        <fullName evidence="1">Uncharacterized protein</fullName>
    </submittedName>
</protein>